<comment type="caution">
    <text evidence="3">The sequence shown here is derived from an EMBL/GenBank/DDBJ whole genome shotgun (WGS) entry which is preliminary data.</text>
</comment>
<organism evidence="3 4">
    <name type="scientific">Victivallis vadensis</name>
    <dbReference type="NCBI Taxonomy" id="172901"/>
    <lineage>
        <taxon>Bacteria</taxon>
        <taxon>Pseudomonadati</taxon>
        <taxon>Lentisphaerota</taxon>
        <taxon>Lentisphaeria</taxon>
        <taxon>Victivallales</taxon>
        <taxon>Victivallaceae</taxon>
        <taxon>Victivallis</taxon>
    </lineage>
</organism>
<keyword evidence="1" id="KW-1133">Transmembrane helix</keyword>
<accession>A0A2U1AGU2</accession>
<dbReference type="Proteomes" id="UP000576225">
    <property type="component" value="Unassembled WGS sequence"/>
</dbReference>
<feature type="transmembrane region" description="Helical" evidence="1">
    <location>
        <begin position="48"/>
        <end position="67"/>
    </location>
</feature>
<evidence type="ECO:0000313" key="4">
    <source>
        <dbReference type="Proteomes" id="UP000245959"/>
    </source>
</evidence>
<proteinExistence type="predicted"/>
<keyword evidence="1" id="KW-0472">Membrane</keyword>
<evidence type="ECO:0000313" key="2">
    <source>
        <dbReference type="EMBL" id="NMD88085.1"/>
    </source>
</evidence>
<evidence type="ECO:0000313" key="3">
    <source>
        <dbReference type="EMBL" id="PVY35618.1"/>
    </source>
</evidence>
<name>A0A2U1AGU2_9BACT</name>
<feature type="transmembrane region" description="Helical" evidence="1">
    <location>
        <begin position="12"/>
        <end position="36"/>
    </location>
</feature>
<keyword evidence="1" id="KW-0812">Transmembrane</keyword>
<dbReference type="GeneID" id="78296948"/>
<dbReference type="RefSeq" id="WP_116885680.1">
    <property type="nucleotide sequence ID" value="NZ_CABMMC010000023.1"/>
</dbReference>
<dbReference type="Proteomes" id="UP000245959">
    <property type="component" value="Unassembled WGS sequence"/>
</dbReference>
<feature type="transmembrane region" description="Helical" evidence="1">
    <location>
        <begin position="83"/>
        <end position="102"/>
    </location>
</feature>
<protein>
    <submittedName>
        <fullName evidence="2">DUF1559 domain-containing protein</fullName>
    </submittedName>
</protein>
<dbReference type="EMBL" id="JABAEW010000036">
    <property type="protein sequence ID" value="NMD88085.1"/>
    <property type="molecule type" value="Genomic_DNA"/>
</dbReference>
<evidence type="ECO:0000256" key="1">
    <source>
        <dbReference type="SAM" id="Phobius"/>
    </source>
</evidence>
<dbReference type="AlphaFoldDB" id="A0A2U1AGU2"/>
<reference evidence="3 4" key="1">
    <citation type="submission" date="2018-04" db="EMBL/GenBank/DDBJ databases">
        <title>Genomic Encyclopedia of Type Strains, Phase IV (KMG-IV): sequencing the most valuable type-strain genomes for metagenomic binning, comparative biology and taxonomic classification.</title>
        <authorList>
            <person name="Goeker M."/>
        </authorList>
    </citation>
    <scope>NUCLEOTIDE SEQUENCE [LARGE SCALE GENOMIC DNA]</scope>
    <source>
        <strain evidence="3 4">DSM 14823</strain>
    </source>
</reference>
<gene>
    <name evidence="3" type="ORF">C8D82_14025</name>
    <name evidence="2" type="ORF">HF882_15970</name>
</gene>
<sequence>MENKELRLEDKYWLGVFRWKLVVGLFILLLIVALGSDDEIRLVIPARAMSPLVWGCFCLIGAMVAAFRRRRSGEEDFWERHGCAFLVSMVVGTVLFGFFLSGPCVASEKARLISCRANLQQIWNALQAYASDNKNFLPPGNGATGLNELLRGGYLAEPVLFHCPGRSGSAGEFQELTEENCDYIYYGGGEQSYDRKGILLMDKPGNHPERKYNILYYNGEIESRGGW</sequence>
<reference evidence="2 5" key="2">
    <citation type="submission" date="2020-04" db="EMBL/GenBank/DDBJ databases">
        <authorList>
            <person name="Hitch T.C.A."/>
            <person name="Wylensek D."/>
            <person name="Clavel T."/>
        </authorList>
    </citation>
    <scope>NUCLEOTIDE SEQUENCE [LARGE SCALE GENOMIC DNA]</scope>
    <source>
        <strain evidence="2 5">COR2-253-APC-1A</strain>
    </source>
</reference>
<dbReference type="EMBL" id="QEKH01000040">
    <property type="protein sequence ID" value="PVY35618.1"/>
    <property type="molecule type" value="Genomic_DNA"/>
</dbReference>
<evidence type="ECO:0000313" key="5">
    <source>
        <dbReference type="Proteomes" id="UP000576225"/>
    </source>
</evidence>
<keyword evidence="4" id="KW-1185">Reference proteome</keyword>